<comment type="caution">
    <text evidence="1">The sequence shown here is derived from an EMBL/GenBank/DDBJ whole genome shotgun (WGS) entry which is preliminary data.</text>
</comment>
<accession>A0AAW2U923</accession>
<proteinExistence type="predicted"/>
<dbReference type="EMBL" id="JACGWJ010000006">
    <property type="protein sequence ID" value="KAL0413324.1"/>
    <property type="molecule type" value="Genomic_DNA"/>
</dbReference>
<dbReference type="PANTHER" id="PTHR46890">
    <property type="entry name" value="NON-LTR RETROLELEMENT REVERSE TRANSCRIPTASE-LIKE PROTEIN-RELATED"/>
    <property type="match status" value="1"/>
</dbReference>
<name>A0AAW2U923_SESRA</name>
<gene>
    <name evidence="1" type="ORF">Sradi_1534100</name>
</gene>
<reference evidence="1" key="1">
    <citation type="submission" date="2020-06" db="EMBL/GenBank/DDBJ databases">
        <authorList>
            <person name="Li T."/>
            <person name="Hu X."/>
            <person name="Zhang T."/>
            <person name="Song X."/>
            <person name="Zhang H."/>
            <person name="Dai N."/>
            <person name="Sheng W."/>
            <person name="Hou X."/>
            <person name="Wei L."/>
        </authorList>
    </citation>
    <scope>NUCLEOTIDE SEQUENCE</scope>
    <source>
        <strain evidence="1">G02</strain>
        <tissue evidence="1">Leaf</tissue>
    </source>
</reference>
<dbReference type="PANTHER" id="PTHR46890:SF48">
    <property type="entry name" value="RNA-DIRECTED DNA POLYMERASE"/>
    <property type="match status" value="1"/>
</dbReference>
<protein>
    <recommendedName>
        <fullName evidence="2">Reverse transcriptase domain-containing protein</fullName>
    </recommendedName>
</protein>
<sequence length="253" mass="28285">MIVGLGLGKASQKPQILGWAEKLPKLPQPAPRTLLSKALWLMEGDRNTQFFHAKANERQLNKEIKKIRDCSRREIEGVEGIRQVISDYFGSIFMSTCPSEEAMREVLGSLEGRVSRAMNKELIRTFTSEEITQAINQMHPLKSPGPDGMTAIFYQNFWSIVGPDVCSCIVDFLNGGDFNSLLNFTQLVLIPKCPNPVDMTNFRPISFCNVLYKLASKVLANCLKPFLDAIISMSQLAFAPGRLITDNVLIVMN</sequence>
<dbReference type="InterPro" id="IPR052343">
    <property type="entry name" value="Retrotransposon-Effector_Assoc"/>
</dbReference>
<evidence type="ECO:0008006" key="2">
    <source>
        <dbReference type="Google" id="ProtNLM"/>
    </source>
</evidence>
<dbReference type="AlphaFoldDB" id="A0AAW2U923"/>
<organism evidence="1">
    <name type="scientific">Sesamum radiatum</name>
    <name type="common">Black benniseed</name>
    <dbReference type="NCBI Taxonomy" id="300843"/>
    <lineage>
        <taxon>Eukaryota</taxon>
        <taxon>Viridiplantae</taxon>
        <taxon>Streptophyta</taxon>
        <taxon>Embryophyta</taxon>
        <taxon>Tracheophyta</taxon>
        <taxon>Spermatophyta</taxon>
        <taxon>Magnoliopsida</taxon>
        <taxon>eudicotyledons</taxon>
        <taxon>Gunneridae</taxon>
        <taxon>Pentapetalae</taxon>
        <taxon>asterids</taxon>
        <taxon>lamiids</taxon>
        <taxon>Lamiales</taxon>
        <taxon>Pedaliaceae</taxon>
        <taxon>Sesamum</taxon>
    </lineage>
</organism>
<reference evidence="1" key="2">
    <citation type="journal article" date="2024" name="Plant">
        <title>Genomic evolution and insights into agronomic trait innovations of Sesamum species.</title>
        <authorList>
            <person name="Miao H."/>
            <person name="Wang L."/>
            <person name="Qu L."/>
            <person name="Liu H."/>
            <person name="Sun Y."/>
            <person name="Le M."/>
            <person name="Wang Q."/>
            <person name="Wei S."/>
            <person name="Zheng Y."/>
            <person name="Lin W."/>
            <person name="Duan Y."/>
            <person name="Cao H."/>
            <person name="Xiong S."/>
            <person name="Wang X."/>
            <person name="Wei L."/>
            <person name="Li C."/>
            <person name="Ma Q."/>
            <person name="Ju M."/>
            <person name="Zhao R."/>
            <person name="Li G."/>
            <person name="Mu C."/>
            <person name="Tian Q."/>
            <person name="Mei H."/>
            <person name="Zhang T."/>
            <person name="Gao T."/>
            <person name="Zhang H."/>
        </authorList>
    </citation>
    <scope>NUCLEOTIDE SEQUENCE</scope>
    <source>
        <strain evidence="1">G02</strain>
    </source>
</reference>
<evidence type="ECO:0000313" key="1">
    <source>
        <dbReference type="EMBL" id="KAL0413324.1"/>
    </source>
</evidence>